<dbReference type="PANTHER" id="PTHR18952">
    <property type="entry name" value="CARBONIC ANHYDRASE"/>
    <property type="match status" value="1"/>
</dbReference>
<dbReference type="InterPro" id="IPR001148">
    <property type="entry name" value="CA_dom"/>
</dbReference>
<evidence type="ECO:0000313" key="9">
    <source>
        <dbReference type="EMBL" id="GGZ80551.1"/>
    </source>
</evidence>
<dbReference type="InterPro" id="IPR036398">
    <property type="entry name" value="CA_dom_sf"/>
</dbReference>
<dbReference type="InterPro" id="IPR023561">
    <property type="entry name" value="Carbonic_anhydrase_a-class"/>
</dbReference>
<protein>
    <recommendedName>
        <fullName evidence="2">carbonic anhydrase</fullName>
        <ecNumber evidence="2">4.2.1.1</ecNumber>
    </recommendedName>
</protein>
<evidence type="ECO:0000256" key="4">
    <source>
        <dbReference type="ARBA" id="ARBA00022833"/>
    </source>
</evidence>
<dbReference type="Pfam" id="PF00194">
    <property type="entry name" value="Carb_anhydrase"/>
    <property type="match status" value="1"/>
</dbReference>
<gene>
    <name evidence="9" type="primary">cah</name>
    <name evidence="9" type="ORF">GCM10007028_17380</name>
</gene>
<dbReference type="InterPro" id="IPR041891">
    <property type="entry name" value="Alpha_CA_prokaryot-like"/>
</dbReference>
<dbReference type="Proteomes" id="UP000636004">
    <property type="component" value="Unassembled WGS sequence"/>
</dbReference>
<keyword evidence="7" id="KW-0732">Signal</keyword>
<dbReference type="PANTHER" id="PTHR18952:SF265">
    <property type="entry name" value="CARBONIC ANHYDRASE"/>
    <property type="match status" value="1"/>
</dbReference>
<feature type="domain" description="Alpha-carbonic anhydrase" evidence="8">
    <location>
        <begin position="36"/>
        <end position="262"/>
    </location>
</feature>
<keyword evidence="3" id="KW-0479">Metal-binding</keyword>
<feature type="chain" id="PRO_5037783458" description="carbonic anhydrase" evidence="7">
    <location>
        <begin position="18"/>
        <end position="262"/>
    </location>
</feature>
<accession>A0A918V8V6</accession>
<evidence type="ECO:0000256" key="5">
    <source>
        <dbReference type="ARBA" id="ARBA00023239"/>
    </source>
</evidence>
<reference evidence="9" key="2">
    <citation type="submission" date="2020-09" db="EMBL/GenBank/DDBJ databases">
        <authorList>
            <person name="Sun Q."/>
            <person name="Kim S."/>
        </authorList>
    </citation>
    <scope>NUCLEOTIDE SEQUENCE</scope>
    <source>
        <strain evidence="9">KCTC 12710</strain>
    </source>
</reference>
<dbReference type="GO" id="GO:0004089">
    <property type="term" value="F:carbonate dehydratase activity"/>
    <property type="evidence" value="ECO:0007669"/>
    <property type="project" value="UniProtKB-EC"/>
</dbReference>
<dbReference type="Gene3D" id="3.10.200.10">
    <property type="entry name" value="Alpha carbonic anhydrase"/>
    <property type="match status" value="1"/>
</dbReference>
<dbReference type="EMBL" id="BMWZ01000004">
    <property type="protein sequence ID" value="GGZ80551.1"/>
    <property type="molecule type" value="Genomic_DNA"/>
</dbReference>
<dbReference type="CDD" id="cd03124">
    <property type="entry name" value="alpha_CA_prokaryotic_like"/>
    <property type="match status" value="1"/>
</dbReference>
<comment type="caution">
    <text evidence="9">The sequence shown here is derived from an EMBL/GenBank/DDBJ whole genome shotgun (WGS) entry which is preliminary data.</text>
</comment>
<dbReference type="EC" id="4.2.1.1" evidence="2"/>
<dbReference type="PROSITE" id="PS51144">
    <property type="entry name" value="ALPHA_CA_2"/>
    <property type="match status" value="1"/>
</dbReference>
<evidence type="ECO:0000256" key="1">
    <source>
        <dbReference type="ARBA" id="ARBA00010718"/>
    </source>
</evidence>
<proteinExistence type="inferred from homology"/>
<organism evidence="9 10">
    <name type="scientific">Algibacter mikhailovii</name>
    <dbReference type="NCBI Taxonomy" id="425498"/>
    <lineage>
        <taxon>Bacteria</taxon>
        <taxon>Pseudomonadati</taxon>
        <taxon>Bacteroidota</taxon>
        <taxon>Flavobacteriia</taxon>
        <taxon>Flavobacteriales</taxon>
        <taxon>Flavobacteriaceae</taxon>
        <taxon>Algibacter</taxon>
    </lineage>
</organism>
<feature type="signal peptide" evidence="7">
    <location>
        <begin position="1"/>
        <end position="17"/>
    </location>
</feature>
<comment type="similarity">
    <text evidence="1">Belongs to the alpha-carbonic anhydrase family.</text>
</comment>
<evidence type="ECO:0000256" key="6">
    <source>
        <dbReference type="ARBA" id="ARBA00048348"/>
    </source>
</evidence>
<dbReference type="SUPFAM" id="SSF51069">
    <property type="entry name" value="Carbonic anhydrase"/>
    <property type="match status" value="1"/>
</dbReference>
<evidence type="ECO:0000313" key="10">
    <source>
        <dbReference type="Proteomes" id="UP000636004"/>
    </source>
</evidence>
<dbReference type="SMART" id="SM01057">
    <property type="entry name" value="Carb_anhydrase"/>
    <property type="match status" value="1"/>
</dbReference>
<reference evidence="9" key="1">
    <citation type="journal article" date="2014" name="Int. J. Syst. Evol. Microbiol.">
        <title>Complete genome sequence of Corynebacterium casei LMG S-19264T (=DSM 44701T), isolated from a smear-ripened cheese.</title>
        <authorList>
            <consortium name="US DOE Joint Genome Institute (JGI-PGF)"/>
            <person name="Walter F."/>
            <person name="Albersmeier A."/>
            <person name="Kalinowski J."/>
            <person name="Ruckert C."/>
        </authorList>
    </citation>
    <scope>NUCLEOTIDE SEQUENCE</scope>
    <source>
        <strain evidence="9">KCTC 12710</strain>
    </source>
</reference>
<keyword evidence="4" id="KW-0862">Zinc</keyword>
<dbReference type="AlphaFoldDB" id="A0A918V8V6"/>
<keyword evidence="10" id="KW-1185">Reference proteome</keyword>
<dbReference type="GO" id="GO:0008270">
    <property type="term" value="F:zinc ion binding"/>
    <property type="evidence" value="ECO:0007669"/>
    <property type="project" value="InterPro"/>
</dbReference>
<name>A0A918V8V6_9FLAO</name>
<comment type="catalytic activity">
    <reaction evidence="6">
        <text>hydrogencarbonate + H(+) = CO2 + H2O</text>
        <dbReference type="Rhea" id="RHEA:10748"/>
        <dbReference type="ChEBI" id="CHEBI:15377"/>
        <dbReference type="ChEBI" id="CHEBI:15378"/>
        <dbReference type="ChEBI" id="CHEBI:16526"/>
        <dbReference type="ChEBI" id="CHEBI:17544"/>
        <dbReference type="EC" id="4.2.1.1"/>
    </reaction>
</comment>
<evidence type="ECO:0000256" key="2">
    <source>
        <dbReference type="ARBA" id="ARBA00012925"/>
    </source>
</evidence>
<keyword evidence="5" id="KW-0456">Lyase</keyword>
<sequence>MLLPSILLILLSACIQAPNSPKKNIEKTEVHATDEKHWGYSGETSPRHWAEIEKNSDCDGELQSPINIIHRSADSIKISNKFEMFYTPNTFLSEVQNDGHSIKFAFKSIDSIRYKKDIYYLKQIHFHEPAEHKINGLIYPIEMHLVHQSASGKYTVLGILGEEGAESDLFEFFQSFLPLENGETKTINEQIDLSYLQLDKKSYYTYKGSLTTPPCTESVNWVVFKEPFILSVEEVLTLKSNMPINNYRIEQPLNGRIVKYNF</sequence>
<evidence type="ECO:0000256" key="3">
    <source>
        <dbReference type="ARBA" id="ARBA00022723"/>
    </source>
</evidence>
<evidence type="ECO:0000256" key="7">
    <source>
        <dbReference type="SAM" id="SignalP"/>
    </source>
</evidence>
<evidence type="ECO:0000259" key="8">
    <source>
        <dbReference type="PROSITE" id="PS51144"/>
    </source>
</evidence>